<sequence>MKPSSSPLNRKALSRASTDKPFQPLSQCSSPHPGKAMTTMNSIHEKMITLSCSKPSKIQPTTHMPLDSPELPVRLYSKEDYTFSSLLLSPNDAIVNSPNSLSLGGTCSPLIFPTASNLDDQVNQWLPSVSELLDERFDLNATRITTTTTTSTIMDQGDACRDFAQLLERRGIDSPNKENRAFKNHDGASPRKTTRMVVPFPTTSSSSTSTTSNMCQSLPNLYSQYSASSYGIPTVMVQAFFNRMNLLDSQHPSNSQQGSSISAHAQQYLNSNRTTWNGHNMLRPRVSPQRCLTPEPNRPSSPPSVKRQYRKVKREMSTMKTIVPPTLSSPRGITKTSSRNDSRRILVNRVAQLFQNPDEEDAL</sequence>
<protein>
    <submittedName>
        <fullName evidence="2">Uncharacterized protein</fullName>
    </submittedName>
</protein>
<feature type="region of interest" description="Disordered" evidence="1">
    <location>
        <begin position="286"/>
        <end position="316"/>
    </location>
</feature>
<reference evidence="2 3" key="1">
    <citation type="journal article" date="2018" name="BMC Genomics">
        <title>The genome of Naegleria lovaniensis, the basis for a comparative approach to unravel pathogenicity factors of the human pathogenic amoeba N. fowleri.</title>
        <authorList>
            <person name="Liechti N."/>
            <person name="Schurch N."/>
            <person name="Bruggmann R."/>
            <person name="Wittwer M."/>
        </authorList>
    </citation>
    <scope>NUCLEOTIDE SEQUENCE [LARGE SCALE GENOMIC DNA]</scope>
    <source>
        <strain evidence="2 3">ATCC 30569</strain>
    </source>
</reference>
<feature type="region of interest" description="Disordered" evidence="1">
    <location>
        <begin position="175"/>
        <end position="212"/>
    </location>
</feature>
<proteinExistence type="predicted"/>
<feature type="compositionally biased region" description="Low complexity" evidence="1">
    <location>
        <begin position="202"/>
        <end position="212"/>
    </location>
</feature>
<dbReference type="GeneID" id="68096403"/>
<dbReference type="AlphaFoldDB" id="A0AA88H0X9"/>
<name>A0AA88H0X9_NAELO</name>
<dbReference type="EMBL" id="PYSW02000001">
    <property type="protein sequence ID" value="KAG2394184.1"/>
    <property type="molecule type" value="Genomic_DNA"/>
</dbReference>
<dbReference type="Proteomes" id="UP000816034">
    <property type="component" value="Unassembled WGS sequence"/>
</dbReference>
<feature type="compositionally biased region" description="Basic and acidic residues" evidence="1">
    <location>
        <begin position="175"/>
        <end position="189"/>
    </location>
</feature>
<comment type="caution">
    <text evidence="2">The sequence shown here is derived from an EMBL/GenBank/DDBJ whole genome shotgun (WGS) entry which is preliminary data.</text>
</comment>
<feature type="region of interest" description="Disordered" evidence="1">
    <location>
        <begin position="1"/>
        <end position="37"/>
    </location>
</feature>
<gene>
    <name evidence="2" type="ORF">C9374_003948</name>
</gene>
<evidence type="ECO:0000256" key="1">
    <source>
        <dbReference type="SAM" id="MobiDB-lite"/>
    </source>
</evidence>
<accession>A0AA88H0X9</accession>
<keyword evidence="3" id="KW-1185">Reference proteome</keyword>
<evidence type="ECO:0000313" key="3">
    <source>
        <dbReference type="Proteomes" id="UP000816034"/>
    </source>
</evidence>
<organism evidence="2 3">
    <name type="scientific">Naegleria lovaniensis</name>
    <name type="common">Amoeba</name>
    <dbReference type="NCBI Taxonomy" id="51637"/>
    <lineage>
        <taxon>Eukaryota</taxon>
        <taxon>Discoba</taxon>
        <taxon>Heterolobosea</taxon>
        <taxon>Tetramitia</taxon>
        <taxon>Eutetramitia</taxon>
        <taxon>Vahlkampfiidae</taxon>
        <taxon>Naegleria</taxon>
    </lineage>
</organism>
<evidence type="ECO:0000313" key="2">
    <source>
        <dbReference type="EMBL" id="KAG2394184.1"/>
    </source>
</evidence>
<dbReference type="RefSeq" id="XP_044556078.1">
    <property type="nucleotide sequence ID" value="XM_044693532.1"/>
</dbReference>